<comment type="similarity">
    <text evidence="1">Belongs to the peptidase S1 family.</text>
</comment>
<dbReference type="GO" id="GO:0004252">
    <property type="term" value="F:serine-type endopeptidase activity"/>
    <property type="evidence" value="ECO:0007669"/>
    <property type="project" value="InterPro"/>
</dbReference>
<dbReference type="PRINTS" id="PR00722">
    <property type="entry name" value="CHYMOTRYPSIN"/>
</dbReference>
<dbReference type="PROSITE" id="PS00135">
    <property type="entry name" value="TRYPSIN_SER"/>
    <property type="match status" value="1"/>
</dbReference>
<reference evidence="5 6" key="1">
    <citation type="submission" date="2017-04" db="EMBL/GenBank/DDBJ databases">
        <authorList>
            <person name="Afonso C.L."/>
            <person name="Miller P.J."/>
            <person name="Scott M.A."/>
            <person name="Spackman E."/>
            <person name="Goraichik I."/>
            <person name="Dimitrov K.M."/>
            <person name="Suarez D.L."/>
            <person name="Swayne D.E."/>
        </authorList>
    </citation>
    <scope>NUCLEOTIDE SEQUENCE [LARGE SCALE GENOMIC DNA]</scope>
    <source>
        <strain evidence="5 6">DSM 43828</strain>
    </source>
</reference>
<dbReference type="Proteomes" id="UP000192674">
    <property type="component" value="Unassembled WGS sequence"/>
</dbReference>
<accession>A0A1Y5YA33</accession>
<dbReference type="PANTHER" id="PTHR24276:SF98">
    <property type="entry name" value="FI18310P1-RELATED"/>
    <property type="match status" value="1"/>
</dbReference>
<evidence type="ECO:0000256" key="2">
    <source>
        <dbReference type="ARBA" id="ARBA00023157"/>
    </source>
</evidence>
<dbReference type="SMART" id="SM00020">
    <property type="entry name" value="Tryp_SPc"/>
    <property type="match status" value="1"/>
</dbReference>
<dbReference type="OrthoDB" id="3657335at2"/>
<evidence type="ECO:0000313" key="6">
    <source>
        <dbReference type="Proteomes" id="UP000192674"/>
    </source>
</evidence>
<dbReference type="InterPro" id="IPR050430">
    <property type="entry name" value="Peptidase_S1"/>
</dbReference>
<keyword evidence="2" id="KW-1015">Disulfide bond</keyword>
<protein>
    <submittedName>
        <fullName evidence="5">Trypsin</fullName>
    </submittedName>
</protein>
<dbReference type="CDD" id="cd00190">
    <property type="entry name" value="Tryp_SPc"/>
    <property type="match status" value="1"/>
</dbReference>
<gene>
    <name evidence="5" type="ORF">SAMN05661093_11013</name>
</gene>
<evidence type="ECO:0000313" key="5">
    <source>
        <dbReference type="EMBL" id="SMD27406.1"/>
    </source>
</evidence>
<dbReference type="InterPro" id="IPR033116">
    <property type="entry name" value="TRYPSIN_SER"/>
</dbReference>
<dbReference type="AlphaFoldDB" id="A0A1Y5YA33"/>
<evidence type="ECO:0000256" key="3">
    <source>
        <dbReference type="SAM" id="SignalP"/>
    </source>
</evidence>
<dbReference type="SUPFAM" id="SSF50494">
    <property type="entry name" value="Trypsin-like serine proteases"/>
    <property type="match status" value="1"/>
</dbReference>
<feature type="domain" description="Peptidase S1" evidence="4">
    <location>
        <begin position="30"/>
        <end position="263"/>
    </location>
</feature>
<sequence length="264" mass="28341">MKIIFKRRAWLSACVGTALVVAGTAPASAISGGEEAAEVYSFMASLQENGEHFCGGTLIDPQWILTAKHCLVDRDGNRKDPKKIRVRLGSNNRTEGGEIRHGAWIEAFPGSGDDDGQDLALLKLDAPTEATPAALPETKLEPGAAVRTIGWGRHELPENPDDPWPPLPIMLRQLDTEITVPEHCLGVSGEPMARYELCMAALPPPAGSKWPQTARAGDSGGPLLTHGDGTWTVHGAVSRGTREQNTIFGSVYDARFWITGIICS</sequence>
<organism evidence="5 6">
    <name type="scientific">Kibdelosporangium aridum</name>
    <dbReference type="NCBI Taxonomy" id="2030"/>
    <lineage>
        <taxon>Bacteria</taxon>
        <taxon>Bacillati</taxon>
        <taxon>Actinomycetota</taxon>
        <taxon>Actinomycetes</taxon>
        <taxon>Pseudonocardiales</taxon>
        <taxon>Pseudonocardiaceae</taxon>
        <taxon>Kibdelosporangium</taxon>
    </lineage>
</organism>
<dbReference type="InterPro" id="IPR043504">
    <property type="entry name" value="Peptidase_S1_PA_chymotrypsin"/>
</dbReference>
<keyword evidence="6" id="KW-1185">Reference proteome</keyword>
<proteinExistence type="inferred from homology"/>
<evidence type="ECO:0000259" key="4">
    <source>
        <dbReference type="PROSITE" id="PS50240"/>
    </source>
</evidence>
<dbReference type="InterPro" id="IPR009003">
    <property type="entry name" value="Peptidase_S1_PA"/>
</dbReference>
<dbReference type="InterPro" id="IPR001314">
    <property type="entry name" value="Peptidase_S1A"/>
</dbReference>
<dbReference type="GO" id="GO:0006508">
    <property type="term" value="P:proteolysis"/>
    <property type="evidence" value="ECO:0007669"/>
    <property type="project" value="InterPro"/>
</dbReference>
<dbReference type="Gene3D" id="2.40.10.10">
    <property type="entry name" value="Trypsin-like serine proteases"/>
    <property type="match status" value="1"/>
</dbReference>
<feature type="chain" id="PRO_5013051483" evidence="3">
    <location>
        <begin position="30"/>
        <end position="264"/>
    </location>
</feature>
<dbReference type="PANTHER" id="PTHR24276">
    <property type="entry name" value="POLYSERASE-RELATED"/>
    <property type="match status" value="1"/>
</dbReference>
<dbReference type="Pfam" id="PF00089">
    <property type="entry name" value="Trypsin"/>
    <property type="match status" value="1"/>
</dbReference>
<name>A0A1Y5YA33_KIBAR</name>
<dbReference type="RefSeq" id="WP_084434942.1">
    <property type="nucleotide sequence ID" value="NZ_FWXV01000024.1"/>
</dbReference>
<dbReference type="PROSITE" id="PS50240">
    <property type="entry name" value="TRYPSIN_DOM"/>
    <property type="match status" value="1"/>
</dbReference>
<evidence type="ECO:0000256" key="1">
    <source>
        <dbReference type="ARBA" id="ARBA00007664"/>
    </source>
</evidence>
<feature type="signal peptide" evidence="3">
    <location>
        <begin position="1"/>
        <end position="29"/>
    </location>
</feature>
<keyword evidence="3" id="KW-0732">Signal</keyword>
<dbReference type="InterPro" id="IPR001254">
    <property type="entry name" value="Trypsin_dom"/>
</dbReference>
<dbReference type="EMBL" id="FWXV01000024">
    <property type="protein sequence ID" value="SMD27406.1"/>
    <property type="molecule type" value="Genomic_DNA"/>
</dbReference>